<reference evidence="1" key="1">
    <citation type="submission" date="2014-09" db="EMBL/GenBank/DDBJ databases">
        <authorList>
            <person name="Magalhaes I.L.F."/>
            <person name="Oliveira U."/>
            <person name="Santos F.R."/>
            <person name="Vidigal T.H.D.A."/>
            <person name="Brescovit A.D."/>
            <person name="Santos A.J."/>
        </authorList>
    </citation>
    <scope>NUCLEOTIDE SEQUENCE</scope>
    <source>
        <tissue evidence="1">Shoot tissue taken approximately 20 cm above the soil surface</tissue>
    </source>
</reference>
<accession>A0A0A9TSE5</accession>
<protein>
    <submittedName>
        <fullName evidence="1">Uncharacterized protein</fullName>
    </submittedName>
</protein>
<name>A0A0A9TSE5_ARUDO</name>
<evidence type="ECO:0000313" key="1">
    <source>
        <dbReference type="EMBL" id="JAD15141.1"/>
    </source>
</evidence>
<dbReference type="AlphaFoldDB" id="A0A0A9TSE5"/>
<sequence>MVHNFQKQEGHLHYLSYYIIALHQISKPHHSFQKQMQIIMQFQQNERSCSWLVQYPRNKTCRNQLNK</sequence>
<reference evidence="1" key="2">
    <citation type="journal article" date="2015" name="Data Brief">
        <title>Shoot transcriptome of the giant reed, Arundo donax.</title>
        <authorList>
            <person name="Barrero R.A."/>
            <person name="Guerrero F.D."/>
            <person name="Moolhuijzen P."/>
            <person name="Goolsby J.A."/>
            <person name="Tidwell J."/>
            <person name="Bellgard S.E."/>
            <person name="Bellgard M.I."/>
        </authorList>
    </citation>
    <scope>NUCLEOTIDE SEQUENCE</scope>
    <source>
        <tissue evidence="1">Shoot tissue taken approximately 20 cm above the soil surface</tissue>
    </source>
</reference>
<organism evidence="1">
    <name type="scientific">Arundo donax</name>
    <name type="common">Giant reed</name>
    <name type="synonym">Donax arundinaceus</name>
    <dbReference type="NCBI Taxonomy" id="35708"/>
    <lineage>
        <taxon>Eukaryota</taxon>
        <taxon>Viridiplantae</taxon>
        <taxon>Streptophyta</taxon>
        <taxon>Embryophyta</taxon>
        <taxon>Tracheophyta</taxon>
        <taxon>Spermatophyta</taxon>
        <taxon>Magnoliopsida</taxon>
        <taxon>Liliopsida</taxon>
        <taxon>Poales</taxon>
        <taxon>Poaceae</taxon>
        <taxon>PACMAD clade</taxon>
        <taxon>Arundinoideae</taxon>
        <taxon>Arundineae</taxon>
        <taxon>Arundo</taxon>
    </lineage>
</organism>
<proteinExistence type="predicted"/>
<dbReference type="EMBL" id="GBRH01282754">
    <property type="protein sequence ID" value="JAD15141.1"/>
    <property type="molecule type" value="Transcribed_RNA"/>
</dbReference>